<name>F3QTM5_9BACT</name>
<dbReference type="EMBL" id="AFBR01000036">
    <property type="protein sequence ID" value="EGG54750.1"/>
    <property type="molecule type" value="Genomic_DNA"/>
</dbReference>
<accession>F3QTM5</accession>
<evidence type="ECO:0000313" key="2">
    <source>
        <dbReference type="EMBL" id="EGG54750.1"/>
    </source>
</evidence>
<dbReference type="Proteomes" id="UP000005546">
    <property type="component" value="Unassembled WGS sequence"/>
</dbReference>
<dbReference type="HOGENOM" id="CLU_3120859_0_0_10"/>
<protein>
    <submittedName>
        <fullName evidence="2">Uncharacterized protein</fullName>
    </submittedName>
</protein>
<evidence type="ECO:0000313" key="3">
    <source>
        <dbReference type="Proteomes" id="UP000005546"/>
    </source>
</evidence>
<comment type="caution">
    <text evidence="2">The sequence shown here is derived from an EMBL/GenBank/DDBJ whole genome shotgun (WGS) entry which is preliminary data.</text>
</comment>
<feature type="region of interest" description="Disordered" evidence="1">
    <location>
        <begin position="1"/>
        <end position="28"/>
    </location>
</feature>
<gene>
    <name evidence="2" type="ORF">HMPREF9442_01543</name>
</gene>
<proteinExistence type="predicted"/>
<keyword evidence="3" id="KW-1185">Reference proteome</keyword>
<reference evidence="2 3" key="1">
    <citation type="submission" date="2011-02" db="EMBL/GenBank/DDBJ databases">
        <authorList>
            <person name="Weinstock G."/>
            <person name="Sodergren E."/>
            <person name="Clifton S."/>
            <person name="Fulton L."/>
            <person name="Fulton B."/>
            <person name="Courtney L."/>
            <person name="Fronick C."/>
            <person name="Harrison M."/>
            <person name="Strong C."/>
            <person name="Farmer C."/>
            <person name="Delahaunty K."/>
            <person name="Markovic C."/>
            <person name="Hall O."/>
            <person name="Minx P."/>
            <person name="Tomlinson C."/>
            <person name="Mitreva M."/>
            <person name="Hou S."/>
            <person name="Chen J."/>
            <person name="Wollam A."/>
            <person name="Pepin K.H."/>
            <person name="Johnson M."/>
            <person name="Bhonagiri V."/>
            <person name="Zhang X."/>
            <person name="Suruliraj S."/>
            <person name="Warren W."/>
            <person name="Chinwalla A."/>
            <person name="Mardis E.R."/>
            <person name="Wilson R.K."/>
        </authorList>
    </citation>
    <scope>NUCLEOTIDE SEQUENCE [LARGE SCALE GENOMIC DNA]</scope>
    <source>
        <strain evidence="2 3">YIT 11841</strain>
    </source>
</reference>
<evidence type="ECO:0000256" key="1">
    <source>
        <dbReference type="SAM" id="MobiDB-lite"/>
    </source>
</evidence>
<sequence length="50" mass="6061">MLHGNKRTTGKNSLLQKKHTGNRLWKSSPIRPPVRIYFLFYRLRLQPKRQ</sequence>
<organism evidence="2 3">
    <name type="scientific">Paraprevotella xylaniphila YIT 11841</name>
    <dbReference type="NCBI Taxonomy" id="762982"/>
    <lineage>
        <taxon>Bacteria</taxon>
        <taxon>Pseudomonadati</taxon>
        <taxon>Bacteroidota</taxon>
        <taxon>Bacteroidia</taxon>
        <taxon>Bacteroidales</taxon>
        <taxon>Prevotellaceae</taxon>
        <taxon>Paraprevotella</taxon>
    </lineage>
</organism>
<dbReference type="AlphaFoldDB" id="F3QTM5"/>